<feature type="region of interest" description="Disordered" evidence="5">
    <location>
        <begin position="334"/>
        <end position="398"/>
    </location>
</feature>
<keyword evidence="8" id="KW-1185">Reference proteome</keyword>
<evidence type="ECO:0000313" key="7">
    <source>
        <dbReference type="EMBL" id="KAL1841193.1"/>
    </source>
</evidence>
<gene>
    <name evidence="7" type="ORF">VTJ49DRAFT_7314</name>
</gene>
<keyword evidence="2 4" id="KW-0863">Zinc-finger</keyword>
<dbReference type="InterPro" id="IPR053238">
    <property type="entry name" value="RING-H2_zinc_finger"/>
</dbReference>
<feature type="region of interest" description="Disordered" evidence="5">
    <location>
        <begin position="1"/>
        <end position="158"/>
    </location>
</feature>
<evidence type="ECO:0000256" key="5">
    <source>
        <dbReference type="SAM" id="MobiDB-lite"/>
    </source>
</evidence>
<keyword evidence="1" id="KW-0479">Metal-binding</keyword>
<sequence length="501" mass="55081">MSDNRGSPSTTGPRGHALPDMAMAPNATQPSHTSQSTPQSTSASQQRSQPAPAPPANLDNHFRFSPGPGPNMASRDGPSSGAQQPQPSQMQSLEERAQRFESFLRSRYPEAANVFQQGRVANSASNPLSTGPPGRRRAMMFSRRPQTEDSDEDGGFSSNEEEHMMRYEDEFGPIPSPFRSMFAEDHVRAAQVLRGQLSGTKRVASKQALAQLQSVDLNTLPEGERTCVICYNDFGQKSPEGILEAPLRLPKCRHVFGDHCLKKWFEESDSCPYCRDKVPSEPAMVPSLRAFRDYYRRHRGLSTGNSTPGSEDSMFRMLAEQQREIARYRIRQEATNAARSRERRSPPTEPDTHRRTRPRHTNFMPSYTNPTSFPSASNATRPSPGGGPNPGQHGSTRERMGPIAQNFWHPSRELPPLGHAIPMYAADYPSMFGMPAPYPPAPNPPPPNPAMSFSANQPVRHSPYAPGPNLGPLDPPSFMDVANNNGTGNPNAGGGADRQMQ</sequence>
<dbReference type="Gene3D" id="3.30.40.10">
    <property type="entry name" value="Zinc/RING finger domain, C3HC4 (zinc finger)"/>
    <property type="match status" value="1"/>
</dbReference>
<reference evidence="7 8" key="1">
    <citation type="journal article" date="2024" name="Commun. Biol.">
        <title>Comparative genomic analysis of thermophilic fungi reveals convergent evolutionary adaptations and gene losses.</title>
        <authorList>
            <person name="Steindorff A.S."/>
            <person name="Aguilar-Pontes M.V."/>
            <person name="Robinson A.J."/>
            <person name="Andreopoulos B."/>
            <person name="LaButti K."/>
            <person name="Kuo A."/>
            <person name="Mondo S."/>
            <person name="Riley R."/>
            <person name="Otillar R."/>
            <person name="Haridas S."/>
            <person name="Lipzen A."/>
            <person name="Grimwood J."/>
            <person name="Schmutz J."/>
            <person name="Clum A."/>
            <person name="Reid I.D."/>
            <person name="Moisan M.C."/>
            <person name="Butler G."/>
            <person name="Nguyen T.T.M."/>
            <person name="Dewar K."/>
            <person name="Conant G."/>
            <person name="Drula E."/>
            <person name="Henrissat B."/>
            <person name="Hansel C."/>
            <person name="Singer S."/>
            <person name="Hutchinson M.I."/>
            <person name="de Vries R.P."/>
            <person name="Natvig D.O."/>
            <person name="Powell A.J."/>
            <person name="Tsang A."/>
            <person name="Grigoriev I.V."/>
        </authorList>
    </citation>
    <scope>NUCLEOTIDE SEQUENCE [LARGE SCALE GENOMIC DNA]</scope>
    <source>
        <strain evidence="7 8">CBS 620.91</strain>
    </source>
</reference>
<feature type="compositionally biased region" description="Basic and acidic residues" evidence="5">
    <location>
        <begin position="93"/>
        <end position="108"/>
    </location>
</feature>
<feature type="compositionally biased region" description="Polar residues" evidence="5">
    <location>
        <begin position="114"/>
        <end position="129"/>
    </location>
</feature>
<organism evidence="7 8">
    <name type="scientific">Humicola insolens</name>
    <name type="common">Soft-rot fungus</name>
    <dbReference type="NCBI Taxonomy" id="85995"/>
    <lineage>
        <taxon>Eukaryota</taxon>
        <taxon>Fungi</taxon>
        <taxon>Dikarya</taxon>
        <taxon>Ascomycota</taxon>
        <taxon>Pezizomycotina</taxon>
        <taxon>Sordariomycetes</taxon>
        <taxon>Sordariomycetidae</taxon>
        <taxon>Sordariales</taxon>
        <taxon>Chaetomiaceae</taxon>
        <taxon>Mycothermus</taxon>
    </lineage>
</organism>
<dbReference type="SUPFAM" id="SSF57850">
    <property type="entry name" value="RING/U-box"/>
    <property type="match status" value="1"/>
</dbReference>
<keyword evidence="3" id="KW-0862">Zinc</keyword>
<dbReference type="InterPro" id="IPR013083">
    <property type="entry name" value="Znf_RING/FYVE/PHD"/>
</dbReference>
<evidence type="ECO:0000256" key="1">
    <source>
        <dbReference type="ARBA" id="ARBA00022723"/>
    </source>
</evidence>
<evidence type="ECO:0000313" key="8">
    <source>
        <dbReference type="Proteomes" id="UP001583172"/>
    </source>
</evidence>
<protein>
    <recommendedName>
        <fullName evidence="6">RING-type domain-containing protein</fullName>
    </recommendedName>
</protein>
<feature type="region of interest" description="Disordered" evidence="5">
    <location>
        <begin position="443"/>
        <end position="501"/>
    </location>
</feature>
<dbReference type="InterPro" id="IPR001841">
    <property type="entry name" value="Znf_RING"/>
</dbReference>
<feature type="compositionally biased region" description="Low complexity" evidence="5">
    <location>
        <begin position="27"/>
        <end position="50"/>
    </location>
</feature>
<proteinExistence type="predicted"/>
<accession>A0ABR3VH54</accession>
<dbReference type="EMBL" id="JAZGSY010000083">
    <property type="protein sequence ID" value="KAL1841193.1"/>
    <property type="molecule type" value="Genomic_DNA"/>
</dbReference>
<feature type="compositionally biased region" description="Polar residues" evidence="5">
    <location>
        <begin position="363"/>
        <end position="381"/>
    </location>
</feature>
<evidence type="ECO:0000259" key="6">
    <source>
        <dbReference type="PROSITE" id="PS50089"/>
    </source>
</evidence>
<feature type="compositionally biased region" description="Polar residues" evidence="5">
    <location>
        <begin position="1"/>
        <end position="12"/>
    </location>
</feature>
<name>A0ABR3VH54_HUMIN</name>
<feature type="domain" description="RING-type" evidence="6">
    <location>
        <begin position="227"/>
        <end position="275"/>
    </location>
</feature>
<feature type="compositionally biased region" description="Basic and acidic residues" evidence="5">
    <location>
        <begin position="339"/>
        <end position="353"/>
    </location>
</feature>
<dbReference type="PROSITE" id="PS50089">
    <property type="entry name" value="ZF_RING_2"/>
    <property type="match status" value="1"/>
</dbReference>
<feature type="compositionally biased region" description="Gly residues" evidence="5">
    <location>
        <begin position="491"/>
        <end position="501"/>
    </location>
</feature>
<dbReference type="Pfam" id="PF13639">
    <property type="entry name" value="zf-RING_2"/>
    <property type="match status" value="1"/>
</dbReference>
<comment type="caution">
    <text evidence="7">The sequence shown here is derived from an EMBL/GenBank/DDBJ whole genome shotgun (WGS) entry which is preliminary data.</text>
</comment>
<feature type="compositionally biased region" description="Low complexity" evidence="5">
    <location>
        <begin position="78"/>
        <end position="92"/>
    </location>
</feature>
<evidence type="ECO:0000256" key="4">
    <source>
        <dbReference type="PROSITE-ProRule" id="PRU00175"/>
    </source>
</evidence>
<evidence type="ECO:0000256" key="2">
    <source>
        <dbReference type="ARBA" id="ARBA00022771"/>
    </source>
</evidence>
<dbReference type="Proteomes" id="UP001583172">
    <property type="component" value="Unassembled WGS sequence"/>
</dbReference>
<evidence type="ECO:0000256" key="3">
    <source>
        <dbReference type="ARBA" id="ARBA00022833"/>
    </source>
</evidence>
<dbReference type="PANTHER" id="PTHR14155">
    <property type="entry name" value="RING FINGER DOMAIN-CONTAINING"/>
    <property type="match status" value="1"/>
</dbReference>
<dbReference type="PANTHER" id="PTHR14155:SF627">
    <property type="entry name" value="OS06G0192800 PROTEIN"/>
    <property type="match status" value="1"/>
</dbReference>